<dbReference type="RefSeq" id="WP_189075113.1">
    <property type="nucleotide sequence ID" value="NZ_BMQN01000049.1"/>
</dbReference>
<dbReference type="Pfam" id="PF26363">
    <property type="entry name" value="Phospholipase-like"/>
    <property type="match status" value="1"/>
</dbReference>
<evidence type="ECO:0000313" key="2">
    <source>
        <dbReference type="EMBL" id="GGS12362.1"/>
    </source>
</evidence>
<feature type="region of interest" description="Disordered" evidence="1">
    <location>
        <begin position="1"/>
        <end position="30"/>
    </location>
</feature>
<reference evidence="3" key="1">
    <citation type="journal article" date="2019" name="Int. J. Syst. Evol. Microbiol.">
        <title>The Global Catalogue of Microorganisms (GCM) 10K type strain sequencing project: providing services to taxonomists for standard genome sequencing and annotation.</title>
        <authorList>
            <consortium name="The Broad Institute Genomics Platform"/>
            <consortium name="The Broad Institute Genome Sequencing Center for Infectious Disease"/>
            <person name="Wu L."/>
            <person name="Ma J."/>
        </authorList>
    </citation>
    <scope>NUCLEOTIDE SEQUENCE [LARGE SCALE GENOMIC DNA]</scope>
    <source>
        <strain evidence="3">JCM 31405</strain>
    </source>
</reference>
<dbReference type="Proteomes" id="UP000644548">
    <property type="component" value="Unassembled WGS sequence"/>
</dbReference>
<dbReference type="SUPFAM" id="SSF53474">
    <property type="entry name" value="alpha/beta-Hydrolases"/>
    <property type="match status" value="1"/>
</dbReference>
<evidence type="ECO:0000313" key="3">
    <source>
        <dbReference type="Proteomes" id="UP000644548"/>
    </source>
</evidence>
<dbReference type="Gene3D" id="3.40.50.1820">
    <property type="entry name" value="alpha/beta hydrolase"/>
    <property type="match status" value="1"/>
</dbReference>
<comment type="caution">
    <text evidence="2">The sequence shown here is derived from an EMBL/GenBank/DDBJ whole genome shotgun (WGS) entry which is preliminary data.</text>
</comment>
<sequence length="599" mass="66023">MTNAPPQRRPQAQPATTRPQQAAPTVTPQASDPELKAALQFAATHPEALVEALNLGRFVYRPPNAGIFQRPVYPLQLKGIFDRLDRAALLDLRRRMQAGRGLEFYAALAKRFGGNYALAVQKRIGVQTDLTGEQLTFHAFVEQLTNRVSYMNDVNLNTLDRDQDLQDADRDGNAQELESSVKPRSLLAFFGYHAGPPVSGLWGFQMRLFTPIPLAQIKDPAVRARRAQFNEPIVVFRGTEGVQATTREGGVDTLVGDFAKASVGVNQVNANWDLIKLTMTQVKQAVFAGHSLGGGLAQVAAARMPGKVAEVITFQAPGLPKDLAEQLTAQSDAHSTHYRVAGDIVPQSGDTHLPGEIEYLTRFTQAGGLSKAAVDGTNSHVSFPLTTVLQGMDPAKLTPEQRAIVQYGAHDRQEADGTQARMTVTGSLNTKQDPRLKAEWARSTIVPALLNRYGYVDEMVRNNLGYNLLLEATQDRLKGDTTYELFRATYLWLGTVQVLPMSDKQNEMMSALGVPAFNKLMVPLPSPAKDLADHINRPVGPPIIPSYLTQIRLRGGYVDITAQARRQVRGEFLKHWTAWHPGQTQGQTWMKRVLQEGQR</sequence>
<accession>A0ABQ2S9U1</accession>
<dbReference type="EMBL" id="BMQN01000049">
    <property type="protein sequence ID" value="GGS12362.1"/>
    <property type="molecule type" value="Genomic_DNA"/>
</dbReference>
<organism evidence="2 3">
    <name type="scientific">Deinococcus sedimenti</name>
    <dbReference type="NCBI Taxonomy" id="1867090"/>
    <lineage>
        <taxon>Bacteria</taxon>
        <taxon>Thermotogati</taxon>
        <taxon>Deinococcota</taxon>
        <taxon>Deinococci</taxon>
        <taxon>Deinococcales</taxon>
        <taxon>Deinococcaceae</taxon>
        <taxon>Deinococcus</taxon>
    </lineage>
</organism>
<keyword evidence="3" id="KW-1185">Reference proteome</keyword>
<proteinExistence type="predicted"/>
<protein>
    <recommendedName>
        <fullName evidence="4">DUF2974 domain-containing protein</fullName>
    </recommendedName>
</protein>
<name>A0ABQ2S9U1_9DEIO</name>
<evidence type="ECO:0008006" key="4">
    <source>
        <dbReference type="Google" id="ProtNLM"/>
    </source>
</evidence>
<gene>
    <name evidence="2" type="ORF">GCM10008960_42510</name>
</gene>
<evidence type="ECO:0000256" key="1">
    <source>
        <dbReference type="SAM" id="MobiDB-lite"/>
    </source>
</evidence>
<dbReference type="InterPro" id="IPR029058">
    <property type="entry name" value="AB_hydrolase_fold"/>
</dbReference>